<keyword evidence="3" id="KW-1185">Reference proteome</keyword>
<organism evidence="2 3">
    <name type="scientific">Puccinia coronata f. sp. avenae</name>
    <dbReference type="NCBI Taxonomy" id="200324"/>
    <lineage>
        <taxon>Eukaryota</taxon>
        <taxon>Fungi</taxon>
        <taxon>Dikarya</taxon>
        <taxon>Basidiomycota</taxon>
        <taxon>Pucciniomycotina</taxon>
        <taxon>Pucciniomycetes</taxon>
        <taxon>Pucciniales</taxon>
        <taxon>Pucciniaceae</taxon>
        <taxon>Puccinia</taxon>
    </lineage>
</organism>
<comment type="caution">
    <text evidence="2">The sequence shown here is derived from an EMBL/GenBank/DDBJ whole genome shotgun (WGS) entry which is preliminary data.</text>
</comment>
<dbReference type="STRING" id="200324.A0A2N5RUQ9"/>
<feature type="compositionally biased region" description="Basic and acidic residues" evidence="1">
    <location>
        <begin position="47"/>
        <end position="75"/>
    </location>
</feature>
<dbReference type="AlphaFoldDB" id="A0A2N5RUQ9"/>
<protein>
    <submittedName>
        <fullName evidence="2">Uncharacterized protein</fullName>
    </submittedName>
</protein>
<gene>
    <name evidence="2" type="ORF">PCANC_28890</name>
</gene>
<name>A0A2N5RUQ9_9BASI</name>
<feature type="non-terminal residue" evidence="2">
    <location>
        <position position="1"/>
    </location>
</feature>
<proteinExistence type="predicted"/>
<evidence type="ECO:0000313" key="2">
    <source>
        <dbReference type="EMBL" id="PLW04730.1"/>
    </source>
</evidence>
<sequence>SAVICWEDAREEIFKLIARAQASESQLKQIQSTSVNPFSRNTTKNRTPLEDATRKSKENSHAHSKQKAEETRSLPEPKNQGSKKKPSWLPLPSGNLNINPRRETNLIMRLNAVL</sequence>
<dbReference type="OrthoDB" id="9049620at2759"/>
<evidence type="ECO:0000313" key="3">
    <source>
        <dbReference type="Proteomes" id="UP000235388"/>
    </source>
</evidence>
<accession>A0A2N5RUQ9</accession>
<feature type="region of interest" description="Disordered" evidence="1">
    <location>
        <begin position="22"/>
        <end position="99"/>
    </location>
</feature>
<dbReference type="Proteomes" id="UP000235388">
    <property type="component" value="Unassembled WGS sequence"/>
</dbReference>
<reference evidence="2 3" key="1">
    <citation type="submission" date="2017-11" db="EMBL/GenBank/DDBJ databases">
        <title>De novo assembly and phasing of dikaryotic genomes from two isolates of Puccinia coronata f. sp. avenae, the causal agent of oat crown rust.</title>
        <authorList>
            <person name="Miller M.E."/>
            <person name="Zhang Y."/>
            <person name="Omidvar V."/>
            <person name="Sperschneider J."/>
            <person name="Schwessinger B."/>
            <person name="Raley C."/>
            <person name="Palmer J.M."/>
            <person name="Garnica D."/>
            <person name="Upadhyaya N."/>
            <person name="Rathjen J."/>
            <person name="Taylor J.M."/>
            <person name="Park R.F."/>
            <person name="Dodds P.N."/>
            <person name="Hirsch C.D."/>
            <person name="Kianian S.F."/>
            <person name="Figueroa M."/>
        </authorList>
    </citation>
    <scope>NUCLEOTIDE SEQUENCE [LARGE SCALE GENOMIC DNA]</scope>
    <source>
        <strain evidence="2">12NC29</strain>
    </source>
</reference>
<feature type="compositionally biased region" description="Polar residues" evidence="1">
    <location>
        <begin position="22"/>
        <end position="46"/>
    </location>
</feature>
<dbReference type="EMBL" id="PGCJ01001574">
    <property type="protein sequence ID" value="PLW04730.1"/>
    <property type="molecule type" value="Genomic_DNA"/>
</dbReference>
<evidence type="ECO:0000256" key="1">
    <source>
        <dbReference type="SAM" id="MobiDB-lite"/>
    </source>
</evidence>